<dbReference type="AlphaFoldDB" id="X1PUL3"/>
<dbReference type="EMBL" id="BARW01004032">
    <property type="protein sequence ID" value="GAI59503.1"/>
    <property type="molecule type" value="Genomic_DNA"/>
</dbReference>
<sequence length="128" mass="14800">MSKYCGAYKNEALLKIGLWSLRKMEEEDALSAYATDPHKLGRTLDVLDLITVCQMILHACLARKASSKFLNFYRVDYPEVDPPEWHKWISIKQENGQVKVGKLPIDFWGPLKENYEAHNKNYVGLVKE</sequence>
<organism evidence="2">
    <name type="scientific">marine sediment metagenome</name>
    <dbReference type="NCBI Taxonomy" id="412755"/>
    <lineage>
        <taxon>unclassified sequences</taxon>
        <taxon>metagenomes</taxon>
        <taxon>ecological metagenomes</taxon>
    </lineage>
</organism>
<name>X1PUL3_9ZZZZ</name>
<dbReference type="Pfam" id="PF02910">
    <property type="entry name" value="Succ_DH_flav_C"/>
    <property type="match status" value="1"/>
</dbReference>
<dbReference type="GO" id="GO:0016491">
    <property type="term" value="F:oxidoreductase activity"/>
    <property type="evidence" value="ECO:0007669"/>
    <property type="project" value="InterPro"/>
</dbReference>
<protein>
    <recommendedName>
        <fullName evidence="1">Fumarate reductase/succinate dehydrogenase flavoprotein-like C-terminal domain-containing protein</fullName>
    </recommendedName>
</protein>
<comment type="caution">
    <text evidence="2">The sequence shown here is derived from an EMBL/GenBank/DDBJ whole genome shotgun (WGS) entry which is preliminary data.</text>
</comment>
<accession>X1PUL3</accession>
<reference evidence="2" key="1">
    <citation type="journal article" date="2014" name="Front. Microbiol.">
        <title>High frequency of phylogenetically diverse reductive dehalogenase-homologous genes in deep subseafloor sedimentary metagenomes.</title>
        <authorList>
            <person name="Kawai M."/>
            <person name="Futagami T."/>
            <person name="Toyoda A."/>
            <person name="Takaki Y."/>
            <person name="Nishi S."/>
            <person name="Hori S."/>
            <person name="Arai W."/>
            <person name="Tsubouchi T."/>
            <person name="Morono Y."/>
            <person name="Uchiyama I."/>
            <person name="Ito T."/>
            <person name="Fujiyama A."/>
            <person name="Inagaki F."/>
            <person name="Takami H."/>
        </authorList>
    </citation>
    <scope>NUCLEOTIDE SEQUENCE</scope>
    <source>
        <strain evidence="2">Expedition CK06-06</strain>
    </source>
</reference>
<dbReference type="InterPro" id="IPR015939">
    <property type="entry name" value="Fum_Rdtase/Succ_DH_flav-like_C"/>
</dbReference>
<dbReference type="SUPFAM" id="SSF46977">
    <property type="entry name" value="Succinate dehydrogenase/fumarate reductase flavoprotein C-terminal domain"/>
    <property type="match status" value="1"/>
</dbReference>
<dbReference type="Gene3D" id="3.50.50.60">
    <property type="entry name" value="FAD/NAD(P)-binding domain"/>
    <property type="match status" value="1"/>
</dbReference>
<evidence type="ECO:0000313" key="2">
    <source>
        <dbReference type="EMBL" id="GAI59503.1"/>
    </source>
</evidence>
<feature type="domain" description="Fumarate reductase/succinate dehydrogenase flavoprotein-like C-terminal" evidence="1">
    <location>
        <begin position="1"/>
        <end position="107"/>
    </location>
</feature>
<dbReference type="InterPro" id="IPR036188">
    <property type="entry name" value="FAD/NAD-bd_sf"/>
</dbReference>
<dbReference type="InterPro" id="IPR037099">
    <property type="entry name" value="Fum_R/Succ_DH_flav-like_C_sf"/>
</dbReference>
<gene>
    <name evidence="2" type="ORF">S12H4_09774</name>
</gene>
<evidence type="ECO:0000259" key="1">
    <source>
        <dbReference type="Pfam" id="PF02910"/>
    </source>
</evidence>
<proteinExistence type="predicted"/>